<gene>
    <name evidence="2" type="ORF">C798_19935</name>
</gene>
<dbReference type="EMBL" id="CP008956">
    <property type="protein sequence ID" value="QJQ02422.1"/>
    <property type="molecule type" value="Genomic_DNA"/>
</dbReference>
<dbReference type="InterPro" id="IPR028904">
    <property type="entry name" value="Tox-REase-5_dom"/>
</dbReference>
<dbReference type="RefSeq" id="WP_017455393.1">
    <property type="nucleotide sequence ID" value="NZ_CP008956.1"/>
</dbReference>
<protein>
    <recommendedName>
        <fullName evidence="1">Tox-REase-5 domain-containing protein</fullName>
    </recommendedName>
</protein>
<evidence type="ECO:0000259" key="1">
    <source>
        <dbReference type="Pfam" id="PF15648"/>
    </source>
</evidence>
<dbReference type="AlphaFoldDB" id="A0A6M3ZY17"/>
<evidence type="ECO:0000313" key="3">
    <source>
        <dbReference type="Proteomes" id="UP000501648"/>
    </source>
</evidence>
<reference evidence="2 3" key="1">
    <citation type="journal article" date="2012" name="J. Bacteriol.">
        <title>Genome sequence of the pathogenic Herbaspirillum seropedicae strain Os34, isolated from rice roots.</title>
        <authorList>
            <person name="Ye W."/>
            <person name="Ye S."/>
            <person name="Liu J."/>
            <person name="Chang S."/>
            <person name="Chen M."/>
            <person name="Zhu B."/>
            <person name="Guo L."/>
            <person name="An Q."/>
        </authorList>
    </citation>
    <scope>NUCLEOTIDE SEQUENCE [LARGE SCALE GENOMIC DNA]</scope>
    <source>
        <strain evidence="2 3">Os34</strain>
    </source>
</reference>
<organism evidence="2 3">
    <name type="scientific">Herbaspirillum rubrisubalbicans Os34</name>
    <dbReference type="NCBI Taxonomy" id="1235827"/>
    <lineage>
        <taxon>Bacteria</taxon>
        <taxon>Pseudomonadati</taxon>
        <taxon>Pseudomonadota</taxon>
        <taxon>Betaproteobacteria</taxon>
        <taxon>Burkholderiales</taxon>
        <taxon>Oxalobacteraceae</taxon>
        <taxon>Herbaspirillum</taxon>
    </lineage>
</organism>
<sequence length="195" mass="21816">MGLLAIPYIPAISAGVLTWLRLIGSAAVAAGAATVYTNSKKAEEAESKPLAQVDVTKQSDKCKKCPPDGGALITRRWKMSEISRDYQARVTGFAPYTEWSFGGLDFDGFKSPECLLQEAKARYAQFFDQETDKPKFFFSFTGYKKLQRQAEKQSSVTAASPPARLNWYFMEKFVADHMKGLFRRDGLLITVIFMP</sequence>
<dbReference type="Proteomes" id="UP000501648">
    <property type="component" value="Chromosome"/>
</dbReference>
<feature type="domain" description="Tox-REase-5" evidence="1">
    <location>
        <begin position="83"/>
        <end position="171"/>
    </location>
</feature>
<proteinExistence type="predicted"/>
<evidence type="ECO:0000313" key="2">
    <source>
        <dbReference type="EMBL" id="QJQ02422.1"/>
    </source>
</evidence>
<accession>A0A6M3ZY17</accession>
<name>A0A6M3ZY17_9BURK</name>
<dbReference type="Pfam" id="PF15648">
    <property type="entry name" value="Tox-REase-5"/>
    <property type="match status" value="1"/>
</dbReference>